<feature type="non-terminal residue" evidence="4">
    <location>
        <position position="171"/>
    </location>
</feature>
<dbReference type="Gene3D" id="3.90.1280.20">
    <property type="match status" value="1"/>
</dbReference>
<keyword evidence="1" id="KW-0406">Ion transport</keyword>
<dbReference type="GO" id="GO:0005769">
    <property type="term" value="C:early endosome"/>
    <property type="evidence" value="ECO:0007669"/>
    <property type="project" value="TreeGrafter"/>
</dbReference>
<dbReference type="InterPro" id="IPR046342">
    <property type="entry name" value="CBS_dom_sf"/>
</dbReference>
<keyword evidence="2" id="KW-0129">CBS domain</keyword>
<evidence type="ECO:0000259" key="3">
    <source>
        <dbReference type="PROSITE" id="PS51371"/>
    </source>
</evidence>
<dbReference type="PROSITE" id="PS51371">
    <property type="entry name" value="CBS"/>
    <property type="match status" value="1"/>
</dbReference>
<dbReference type="KEGG" id="gtt:GUITHDRAFT_155506"/>
<dbReference type="SMART" id="SM00116">
    <property type="entry name" value="CBS"/>
    <property type="match status" value="1"/>
</dbReference>
<protein>
    <recommendedName>
        <fullName evidence="3">CBS domain-containing protein</fullName>
    </recommendedName>
</protein>
<evidence type="ECO:0000313" key="4">
    <source>
        <dbReference type="EMBL" id="EKX35416.1"/>
    </source>
</evidence>
<dbReference type="PANTHER" id="PTHR45711:SF6">
    <property type="entry name" value="CHLORIDE CHANNEL PROTEIN"/>
    <property type="match status" value="1"/>
</dbReference>
<feature type="domain" description="CBS" evidence="3">
    <location>
        <begin position="106"/>
        <end position="165"/>
    </location>
</feature>
<dbReference type="PaxDb" id="55529-EKX35416"/>
<accession>L1IGN1</accession>
<sequence length="171" mass="19776">IYIELIHLKGYPHLDNKREYAFNERASDVMSCRELFVLSINGNTVESIEGLLETTSYQVVGFISRDSLTQVMRKCRNHPRLTGKTKCFFSSKVDCDDPYVDLSPWLDQSPIQIVETTPLDRVIEMFRALGLRYLLVTHNGQLVGILKKKDILEHIELYRKGLSDRREANDL</sequence>
<keyword evidence="1" id="KW-0813">Transport</keyword>
<dbReference type="GeneID" id="17292121"/>
<dbReference type="STRING" id="905079.L1IGN1"/>
<name>L1IGN1_GUITC</name>
<dbReference type="PANTHER" id="PTHR45711">
    <property type="entry name" value="CHLORIDE CHANNEL PROTEIN"/>
    <property type="match status" value="1"/>
</dbReference>
<dbReference type="CDD" id="cd04591">
    <property type="entry name" value="CBS_pair_voltage-gated_CLC_euk_bac"/>
    <property type="match status" value="1"/>
</dbReference>
<dbReference type="InterPro" id="IPR000644">
    <property type="entry name" value="CBS_dom"/>
</dbReference>
<proteinExistence type="predicted"/>
<dbReference type="EMBL" id="JH993091">
    <property type="protein sequence ID" value="EKX35416.1"/>
    <property type="molecule type" value="Genomic_DNA"/>
</dbReference>
<dbReference type="GO" id="GO:0005247">
    <property type="term" value="F:voltage-gated chloride channel activity"/>
    <property type="evidence" value="ECO:0007669"/>
    <property type="project" value="TreeGrafter"/>
</dbReference>
<dbReference type="OrthoDB" id="2438318at2759"/>
<evidence type="ECO:0000256" key="2">
    <source>
        <dbReference type="PROSITE-ProRule" id="PRU00703"/>
    </source>
</evidence>
<dbReference type="HOGENOM" id="CLU_1355931_0_0_1"/>
<dbReference type="AlphaFoldDB" id="L1IGN1"/>
<dbReference type="RefSeq" id="XP_005822396.1">
    <property type="nucleotide sequence ID" value="XM_005822339.1"/>
</dbReference>
<dbReference type="Pfam" id="PF00571">
    <property type="entry name" value="CBS"/>
    <property type="match status" value="1"/>
</dbReference>
<dbReference type="GO" id="GO:0005794">
    <property type="term" value="C:Golgi apparatus"/>
    <property type="evidence" value="ECO:0007669"/>
    <property type="project" value="TreeGrafter"/>
</dbReference>
<dbReference type="SUPFAM" id="SSF54631">
    <property type="entry name" value="CBS-domain pair"/>
    <property type="match status" value="1"/>
</dbReference>
<organism evidence="4">
    <name type="scientific">Guillardia theta (strain CCMP2712)</name>
    <name type="common">Cryptophyte</name>
    <dbReference type="NCBI Taxonomy" id="905079"/>
    <lineage>
        <taxon>Eukaryota</taxon>
        <taxon>Cryptophyceae</taxon>
        <taxon>Pyrenomonadales</taxon>
        <taxon>Geminigeraceae</taxon>
        <taxon>Guillardia</taxon>
    </lineage>
</organism>
<gene>
    <name evidence="4" type="ORF">GUITHDRAFT_155506</name>
</gene>
<dbReference type="GO" id="GO:0005886">
    <property type="term" value="C:plasma membrane"/>
    <property type="evidence" value="ECO:0007669"/>
    <property type="project" value="TreeGrafter"/>
</dbReference>
<dbReference type="eggNOG" id="KOG0475">
    <property type="taxonomic scope" value="Eukaryota"/>
</dbReference>
<evidence type="ECO:0000256" key="1">
    <source>
        <dbReference type="ARBA" id="ARBA00023065"/>
    </source>
</evidence>
<reference evidence="4" key="1">
    <citation type="journal article" date="2012" name="Nature">
        <title>Algal genomes reveal evolutionary mosaicism and the fate of nucleomorphs.</title>
        <authorList>
            <consortium name="DOE Joint Genome Institute"/>
            <person name="Curtis B.A."/>
            <person name="Tanifuji G."/>
            <person name="Burki F."/>
            <person name="Gruber A."/>
            <person name="Irimia M."/>
            <person name="Maruyama S."/>
            <person name="Arias M.C."/>
            <person name="Ball S.G."/>
            <person name="Gile G.H."/>
            <person name="Hirakawa Y."/>
            <person name="Hopkins J.F."/>
            <person name="Kuo A."/>
            <person name="Rensing S.A."/>
            <person name="Schmutz J."/>
            <person name="Symeonidi A."/>
            <person name="Elias M."/>
            <person name="Eveleigh R.J."/>
            <person name="Herman E.K."/>
            <person name="Klute M.J."/>
            <person name="Nakayama T."/>
            <person name="Obornik M."/>
            <person name="Reyes-Prieto A."/>
            <person name="Armbrust E.V."/>
            <person name="Aves S.J."/>
            <person name="Beiko R.G."/>
            <person name="Coutinho P."/>
            <person name="Dacks J.B."/>
            <person name="Durnford D.G."/>
            <person name="Fast N.M."/>
            <person name="Green B.R."/>
            <person name="Grisdale C.J."/>
            <person name="Hempel F."/>
            <person name="Henrissat B."/>
            <person name="Hoppner M.P."/>
            <person name="Ishida K."/>
            <person name="Kim E."/>
            <person name="Koreny L."/>
            <person name="Kroth P.G."/>
            <person name="Liu Y."/>
            <person name="Malik S.B."/>
            <person name="Maier U.G."/>
            <person name="McRose D."/>
            <person name="Mock T."/>
            <person name="Neilson J.A."/>
            <person name="Onodera N.T."/>
            <person name="Poole A.M."/>
            <person name="Pritham E.J."/>
            <person name="Richards T.A."/>
            <person name="Rocap G."/>
            <person name="Roy S.W."/>
            <person name="Sarai C."/>
            <person name="Schaack S."/>
            <person name="Shirato S."/>
            <person name="Slamovits C.H."/>
            <person name="Spencer D.F."/>
            <person name="Suzuki S."/>
            <person name="Worden A.Z."/>
            <person name="Zauner S."/>
            <person name="Barry K."/>
            <person name="Bell C."/>
            <person name="Bharti A.K."/>
            <person name="Crow J.A."/>
            <person name="Grimwood J."/>
            <person name="Kramer R."/>
            <person name="Lindquist E."/>
            <person name="Lucas S."/>
            <person name="Salamov A."/>
            <person name="McFadden G.I."/>
            <person name="Lane C.E."/>
            <person name="Keeling P.J."/>
            <person name="Gray M.W."/>
            <person name="Grigoriev I.V."/>
            <person name="Archibald J.M."/>
        </authorList>
    </citation>
    <scope>NUCLEOTIDE SEQUENCE</scope>
    <source>
        <strain evidence="4">CCMP2712</strain>
    </source>
</reference>